<dbReference type="EMBL" id="CP097770">
    <property type="protein sequence ID" value="UZP76596.1"/>
    <property type="molecule type" value="Genomic_DNA"/>
</dbReference>
<evidence type="ECO:0000313" key="1">
    <source>
        <dbReference type="EMBL" id="UZP76596.1"/>
    </source>
</evidence>
<protein>
    <submittedName>
        <fullName evidence="1">Uncharacterized protein</fullName>
    </submittedName>
</protein>
<accession>A0AAE9PRD0</accession>
<sequence length="63" mass="6961">MAVIKKIANKVASQRETSESIKIVCKGSCNRLHKTVRLGETPSLIQINDIGCMMIGAAQWFEI</sequence>
<dbReference type="AlphaFoldDB" id="A0AAE9PRD0"/>
<proteinExistence type="predicted"/>
<name>A0AAE9PRD0_PAEPO</name>
<reference evidence="1" key="1">
    <citation type="submission" date="2022-11" db="EMBL/GenBank/DDBJ databases">
        <authorList>
            <person name="Vasilchenko N.G."/>
            <person name="Prazdnova E.V."/>
            <person name="Gorovtsov A.V."/>
            <person name="Chistyakov V.A."/>
            <person name="Pak M.L."/>
        </authorList>
    </citation>
    <scope>NUCLEOTIDE SEQUENCE</scope>
    <source>
        <strain evidence="1">R 4.5</strain>
    </source>
</reference>
<organism evidence="1">
    <name type="scientific">Paenibacillus polymyxa</name>
    <name type="common">Bacillus polymyxa</name>
    <dbReference type="NCBI Taxonomy" id="1406"/>
    <lineage>
        <taxon>Bacteria</taxon>
        <taxon>Bacillati</taxon>
        <taxon>Bacillota</taxon>
        <taxon>Bacilli</taxon>
        <taxon>Bacillales</taxon>
        <taxon>Paenibacillaceae</taxon>
        <taxon>Paenibacillus</taxon>
    </lineage>
</organism>
<gene>
    <name evidence="1" type="ORF">MF626_06330</name>
</gene>
<dbReference type="RefSeq" id="WP_254351824.1">
    <property type="nucleotide sequence ID" value="NZ_JAXLNK010000023.1"/>
</dbReference>